<evidence type="ECO:0000313" key="11">
    <source>
        <dbReference type="EnsemblMetazoa" id="CPIJ015269-PA"/>
    </source>
</evidence>
<dbReference type="PANTHER" id="PTHR24394">
    <property type="entry name" value="ZINC FINGER PROTEIN"/>
    <property type="match status" value="1"/>
</dbReference>
<dbReference type="HOGENOM" id="CLU_352063_0_0_1"/>
<dbReference type="FunFam" id="3.30.160.60:FF:000446">
    <property type="entry name" value="Zinc finger protein"/>
    <property type="match status" value="1"/>
</dbReference>
<dbReference type="PROSITE" id="PS00028">
    <property type="entry name" value="ZINC_FINGER_C2H2_1"/>
    <property type="match status" value="5"/>
</dbReference>
<evidence type="ECO:0000259" key="9">
    <source>
        <dbReference type="PROSITE" id="PS50157"/>
    </source>
</evidence>
<organism>
    <name type="scientific">Culex quinquefasciatus</name>
    <name type="common">Southern house mosquito</name>
    <name type="synonym">Culex pungens</name>
    <dbReference type="NCBI Taxonomy" id="7176"/>
    <lineage>
        <taxon>Eukaryota</taxon>
        <taxon>Metazoa</taxon>
        <taxon>Ecdysozoa</taxon>
        <taxon>Arthropoda</taxon>
        <taxon>Hexapoda</taxon>
        <taxon>Insecta</taxon>
        <taxon>Pterygota</taxon>
        <taxon>Neoptera</taxon>
        <taxon>Endopterygota</taxon>
        <taxon>Diptera</taxon>
        <taxon>Nematocera</taxon>
        <taxon>Culicoidea</taxon>
        <taxon>Culicidae</taxon>
        <taxon>Culicinae</taxon>
        <taxon>Culicini</taxon>
        <taxon>Culex</taxon>
        <taxon>Culex</taxon>
    </lineage>
</organism>
<feature type="domain" description="C2H2-type" evidence="9">
    <location>
        <begin position="289"/>
        <end position="316"/>
    </location>
</feature>
<dbReference type="InterPro" id="IPR036236">
    <property type="entry name" value="Znf_C2H2_sf"/>
</dbReference>
<dbReference type="PANTHER" id="PTHR24394:SF29">
    <property type="entry name" value="MYONEURIN"/>
    <property type="match status" value="1"/>
</dbReference>
<dbReference type="SUPFAM" id="SSF57667">
    <property type="entry name" value="beta-beta-alpha zinc fingers"/>
    <property type="match status" value="4"/>
</dbReference>
<evidence type="ECO:0000313" key="10">
    <source>
        <dbReference type="EMBL" id="EDS41885.1"/>
    </source>
</evidence>
<sequence>MPRFKTIRQLGQMKRWIKIRQAQQQVVQVEKVEEPVQIAEQGFPEDVPQDTPPEDQQVIKTESIEIFHELLLPEVPAKPHPTQENAFCYLCLRIYPPAKYVQFSSQQTWNCLDVVHVQEQLTSVLGLQIDLTEQSALCRSCWALTELLADFRTCCWKAAEWRERFTVGIETKGTSREGWLKRAGVDVVAKTRMTIVDHVERIEQAEIKARFELEQIVGPDEDSFQDGLDSTDDGKSKIVDQSVEMVEEIGEIQVHSCPNCQQKFEGKNNMIIHLHYCKQSDRIKLKKRHTCPICSADFNAPKELQDHLNKHKGIKPYKCRRGNCNRHFYSVKERIRHEGRCGKEKPICPECGIQSATPDTLKAHMETHGEATHPCDICGKLFKAKSTCKKHRLIHTDRDFPCSVCKKSLKSTAALRVHMRIHTQEKPHSCHICGQGFAYKCLVKPHIKRCHSGEDPPLPESTTVHSLTGPLLEVLKEEDPLPLVPPVRRQPLSEVLLVIEEPNPEPTNPTGADPIPEVARFCSLCLRPCTSDQVVEFSAEPSWNCLDVASGRDKLALLLGVETELEQCAVCRSCWTMLETFVDFREGCLKAAAWRARFSFGLDEVGDDWLSKDQLEAMQWTRKVVQEHVERIEMAEVEARNRQDSGANELPEEKPGLEDEQDWVEDASCPDSPEERLNETAEIVEKMEITGFSCAKCKRKFETKAGASIHFEYCKKPPRKKPLAAKLHTCSVCSANFTQAYRLEEHLNRHSGIKPYLCRKGICNKPMYGKCQRRKHEKNCKGVDSSNPNDTPEALDVDM</sequence>
<feature type="region of interest" description="Disordered" evidence="8">
    <location>
        <begin position="779"/>
        <end position="799"/>
    </location>
</feature>
<keyword evidence="12" id="KW-1185">Reference proteome</keyword>
<dbReference type="KEGG" id="cqu:CpipJ_CPIJ015269"/>
<name>B0X7D5_CULQU</name>
<evidence type="ECO:0000256" key="7">
    <source>
        <dbReference type="PROSITE-ProRule" id="PRU00042"/>
    </source>
</evidence>
<dbReference type="GO" id="GO:0008270">
    <property type="term" value="F:zinc ion binding"/>
    <property type="evidence" value="ECO:0007669"/>
    <property type="project" value="UniProtKB-KW"/>
</dbReference>
<dbReference type="PROSITE" id="PS50157">
    <property type="entry name" value="ZINC_FINGER_C2H2_2"/>
    <property type="match status" value="5"/>
</dbReference>
<evidence type="ECO:0000256" key="1">
    <source>
        <dbReference type="ARBA" id="ARBA00004123"/>
    </source>
</evidence>
<dbReference type="Pfam" id="PF13912">
    <property type="entry name" value="zf-C2H2_6"/>
    <property type="match status" value="2"/>
</dbReference>
<comment type="subcellular location">
    <subcellularLocation>
        <location evidence="1">Nucleus</location>
    </subcellularLocation>
</comment>
<feature type="region of interest" description="Disordered" evidence="8">
    <location>
        <begin position="636"/>
        <end position="673"/>
    </location>
</feature>
<dbReference type="InterPro" id="IPR013087">
    <property type="entry name" value="Znf_C2H2_type"/>
</dbReference>
<evidence type="ECO:0000256" key="3">
    <source>
        <dbReference type="ARBA" id="ARBA00022737"/>
    </source>
</evidence>
<reference evidence="10" key="1">
    <citation type="submission" date="2007-03" db="EMBL/GenBank/DDBJ databases">
        <title>Annotation of Culex pipiens quinquefasciatus.</title>
        <authorList>
            <consortium name="The Broad Institute Genome Sequencing Platform"/>
            <person name="Atkinson P.W."/>
            <person name="Hemingway J."/>
            <person name="Christensen B.M."/>
            <person name="Higgs S."/>
            <person name="Kodira C."/>
            <person name="Hannick L."/>
            <person name="Megy K."/>
            <person name="O'Leary S."/>
            <person name="Pearson M."/>
            <person name="Haas B.J."/>
            <person name="Mauceli E."/>
            <person name="Wortman J.R."/>
            <person name="Lee N.H."/>
            <person name="Guigo R."/>
            <person name="Stanke M."/>
            <person name="Alvarado L."/>
            <person name="Amedeo P."/>
            <person name="Antoine C.H."/>
            <person name="Arensburger P."/>
            <person name="Bidwell S.L."/>
            <person name="Crawford M."/>
            <person name="Camaro F."/>
            <person name="Devon K."/>
            <person name="Engels R."/>
            <person name="Hammond M."/>
            <person name="Howarth C."/>
            <person name="Koehrsen M."/>
            <person name="Lawson D."/>
            <person name="Montgomery P."/>
            <person name="Nene V."/>
            <person name="Nusbaum C."/>
            <person name="Puiu D."/>
            <person name="Romero-Severson J."/>
            <person name="Severson D.W."/>
            <person name="Shumway M."/>
            <person name="Sisk P."/>
            <person name="Stolte C."/>
            <person name="Zeng Q."/>
            <person name="Eisenstadt E."/>
            <person name="Fraser-Liggett C."/>
            <person name="Strausberg R."/>
            <person name="Galagan J."/>
            <person name="Birren B."/>
            <person name="Collins F.H."/>
        </authorList>
    </citation>
    <scope>NUCLEOTIDE SEQUENCE [LARGE SCALE GENOMIC DNA]</scope>
    <source>
        <strain evidence="10">JHB</strain>
    </source>
</reference>
<dbReference type="OrthoDB" id="7771121at2759"/>
<keyword evidence="5" id="KW-0862">Zinc</keyword>
<dbReference type="VEuPathDB" id="VectorBase:CQUJHB014705"/>
<dbReference type="VEuPathDB" id="VectorBase:CQUJHB002326"/>
<feature type="domain" description="C2H2-type" evidence="9">
    <location>
        <begin position="428"/>
        <end position="456"/>
    </location>
</feature>
<dbReference type="Pfam" id="PF00096">
    <property type="entry name" value="zf-C2H2"/>
    <property type="match status" value="1"/>
</dbReference>
<dbReference type="InterPro" id="IPR012934">
    <property type="entry name" value="Znf_AD"/>
</dbReference>
<evidence type="ECO:0000256" key="5">
    <source>
        <dbReference type="ARBA" id="ARBA00022833"/>
    </source>
</evidence>
<dbReference type="Gene3D" id="3.30.160.60">
    <property type="entry name" value="Classic Zinc Finger"/>
    <property type="match status" value="5"/>
</dbReference>
<dbReference type="SMART" id="SM00868">
    <property type="entry name" value="zf-AD"/>
    <property type="match status" value="2"/>
</dbReference>
<keyword evidence="4 7" id="KW-0863">Zinc-finger</keyword>
<dbReference type="Proteomes" id="UP000002320">
    <property type="component" value="Unassembled WGS sequence"/>
</dbReference>
<keyword evidence="6" id="KW-0539">Nucleus</keyword>
<dbReference type="InParanoid" id="B0X7D5"/>
<evidence type="ECO:0000256" key="4">
    <source>
        <dbReference type="ARBA" id="ARBA00022771"/>
    </source>
</evidence>
<dbReference type="EMBL" id="DS232448">
    <property type="protein sequence ID" value="EDS41885.1"/>
    <property type="molecule type" value="Genomic_DNA"/>
</dbReference>
<dbReference type="EnsemblMetazoa" id="CPIJ015269-RA">
    <property type="protein sequence ID" value="CPIJ015269-PA"/>
    <property type="gene ID" value="CPIJ015269"/>
</dbReference>
<feature type="domain" description="C2H2-type" evidence="9">
    <location>
        <begin position="373"/>
        <end position="400"/>
    </location>
</feature>
<feature type="domain" description="C2H2-type" evidence="9">
    <location>
        <begin position="728"/>
        <end position="755"/>
    </location>
</feature>
<dbReference type="AlphaFoldDB" id="B0X7D5"/>
<dbReference type="GO" id="GO:0000981">
    <property type="term" value="F:DNA-binding transcription factor activity, RNA polymerase II-specific"/>
    <property type="evidence" value="ECO:0007669"/>
    <property type="project" value="TreeGrafter"/>
</dbReference>
<keyword evidence="2" id="KW-0479">Metal-binding</keyword>
<keyword evidence="3" id="KW-0677">Repeat</keyword>
<dbReference type="eggNOG" id="KOG1721">
    <property type="taxonomic scope" value="Eukaryota"/>
</dbReference>
<gene>
    <name evidence="11" type="primary">6048672</name>
    <name evidence="10" type="ORF">CpipJ_CPIJ015269</name>
</gene>
<dbReference type="SMART" id="SM00355">
    <property type="entry name" value="ZnF_C2H2"/>
    <property type="match status" value="8"/>
</dbReference>
<evidence type="ECO:0000256" key="8">
    <source>
        <dbReference type="SAM" id="MobiDB-lite"/>
    </source>
</evidence>
<feature type="domain" description="C2H2-type" evidence="9">
    <location>
        <begin position="400"/>
        <end position="427"/>
    </location>
</feature>
<reference evidence="11" key="2">
    <citation type="submission" date="2021-02" db="UniProtKB">
        <authorList>
            <consortium name="EnsemblMetazoa"/>
        </authorList>
    </citation>
    <scope>IDENTIFICATION</scope>
    <source>
        <strain evidence="11">JHB</strain>
    </source>
</reference>
<dbReference type="GO" id="GO:0005634">
    <property type="term" value="C:nucleus"/>
    <property type="evidence" value="ECO:0007669"/>
    <property type="project" value="UniProtKB-SubCell"/>
</dbReference>
<dbReference type="VEuPathDB" id="VectorBase:CPIJ015269"/>
<accession>B0X7D5</accession>
<proteinExistence type="predicted"/>
<evidence type="ECO:0000256" key="6">
    <source>
        <dbReference type="ARBA" id="ARBA00023242"/>
    </source>
</evidence>
<evidence type="ECO:0000313" key="12">
    <source>
        <dbReference type="Proteomes" id="UP000002320"/>
    </source>
</evidence>
<protein>
    <submittedName>
        <fullName evidence="10 11">Zinc finger protein 263</fullName>
    </submittedName>
</protein>
<evidence type="ECO:0000256" key="2">
    <source>
        <dbReference type="ARBA" id="ARBA00022723"/>
    </source>
</evidence>